<evidence type="ECO:0000313" key="2">
    <source>
        <dbReference type="EMBL" id="MFD1466068.1"/>
    </source>
</evidence>
<evidence type="ECO:0000313" key="3">
    <source>
        <dbReference type="Proteomes" id="UP001597244"/>
    </source>
</evidence>
<keyword evidence="2" id="KW-0808">Transferase</keyword>
<dbReference type="RefSeq" id="WP_125578180.1">
    <property type="nucleotide sequence ID" value="NZ_JBHTOF010000095.1"/>
</dbReference>
<dbReference type="Proteomes" id="UP001597244">
    <property type="component" value="Unassembled WGS sequence"/>
</dbReference>
<sequence length="357" mass="40968">MKKIGVVTLPGNFNYGNRLQNYALNQALVEMGNDVQNIVLSPNTKQRKPTPKKIVASIINRLSAENRQYHRMIKEKSPILSPFTEKYLRPQKIELVDLKSFDAFFVGSDQVWNPNYIKNDSRYFLDFVPKSKRFSYAASFGVSEITGQYKQFYKKSLEGINRISVRETQGVEIIKSLTDIRATIVADPTLLLTPAQWNVFANKSNFMPDEDYIIVYILGNLTQESNNEINEYAKQKTAKIITIMGDKYNSDYWIPSPTTFLAAIRGAIAVFTDSFHCTVFSIVFSTPFIVFDRTDFKMISRIDTLLLCFKLENNKFCSGHNFNQTLSNTIFDEVPKIMAREKANGENFIKTCLEDIY</sequence>
<keyword evidence="3" id="KW-1185">Reference proteome</keyword>
<dbReference type="GO" id="GO:0016757">
    <property type="term" value="F:glycosyltransferase activity"/>
    <property type="evidence" value="ECO:0007669"/>
    <property type="project" value="UniProtKB-KW"/>
</dbReference>
<evidence type="ECO:0000259" key="1">
    <source>
        <dbReference type="Pfam" id="PF04230"/>
    </source>
</evidence>
<proteinExistence type="predicted"/>
<dbReference type="EC" id="2.4.-.-" evidence="2"/>
<reference evidence="3" key="1">
    <citation type="journal article" date="2019" name="Int. J. Syst. Evol. Microbiol.">
        <title>The Global Catalogue of Microorganisms (GCM) 10K type strain sequencing project: providing services to taxonomists for standard genome sequencing and annotation.</title>
        <authorList>
            <consortium name="The Broad Institute Genomics Platform"/>
            <consortium name="The Broad Institute Genome Sequencing Center for Infectious Disease"/>
            <person name="Wu L."/>
            <person name="Ma J."/>
        </authorList>
    </citation>
    <scope>NUCLEOTIDE SEQUENCE [LARGE SCALE GENOMIC DNA]</scope>
    <source>
        <strain evidence="3">CCM 8951</strain>
    </source>
</reference>
<organism evidence="2 3">
    <name type="scientific">Lapidilactobacillus mulanensis</name>
    <dbReference type="NCBI Taxonomy" id="2485999"/>
    <lineage>
        <taxon>Bacteria</taxon>
        <taxon>Bacillati</taxon>
        <taxon>Bacillota</taxon>
        <taxon>Bacilli</taxon>
        <taxon>Lactobacillales</taxon>
        <taxon>Lactobacillaceae</taxon>
        <taxon>Lapidilactobacillus</taxon>
    </lineage>
</organism>
<dbReference type="EMBL" id="JBHTOF010000095">
    <property type="protein sequence ID" value="MFD1466068.1"/>
    <property type="molecule type" value="Genomic_DNA"/>
</dbReference>
<keyword evidence="2" id="KW-0328">Glycosyltransferase</keyword>
<feature type="domain" description="Polysaccharide pyruvyl transferase" evidence="1">
    <location>
        <begin position="14"/>
        <end position="293"/>
    </location>
</feature>
<gene>
    <name evidence="2" type="ORF">ACFQ4L_08330</name>
</gene>
<dbReference type="Pfam" id="PF04230">
    <property type="entry name" value="PS_pyruv_trans"/>
    <property type="match status" value="1"/>
</dbReference>
<comment type="caution">
    <text evidence="2">The sequence shown here is derived from an EMBL/GenBank/DDBJ whole genome shotgun (WGS) entry which is preliminary data.</text>
</comment>
<protein>
    <submittedName>
        <fullName evidence="2">Polysaccharide pyruvyl transferase family protein</fullName>
        <ecNumber evidence="2">2.4.-.-</ecNumber>
    </submittedName>
</protein>
<accession>A0ABW4DQG9</accession>
<name>A0ABW4DQG9_9LACO</name>
<dbReference type="InterPro" id="IPR007345">
    <property type="entry name" value="Polysacch_pyruvyl_Trfase"/>
</dbReference>